<dbReference type="RefSeq" id="WP_201094471.1">
    <property type="nucleotide sequence ID" value="NZ_CP067393.1"/>
</dbReference>
<dbReference type="PROSITE" id="PS51219">
    <property type="entry name" value="DPCK"/>
    <property type="match status" value="1"/>
</dbReference>
<dbReference type="PANTHER" id="PTHR10695">
    <property type="entry name" value="DEPHOSPHO-COA KINASE-RELATED"/>
    <property type="match status" value="1"/>
</dbReference>
<comment type="catalytic activity">
    <reaction evidence="5">
        <text>3'-dephospho-CoA + ATP = ADP + CoA + H(+)</text>
        <dbReference type="Rhea" id="RHEA:18245"/>
        <dbReference type="ChEBI" id="CHEBI:15378"/>
        <dbReference type="ChEBI" id="CHEBI:30616"/>
        <dbReference type="ChEBI" id="CHEBI:57287"/>
        <dbReference type="ChEBI" id="CHEBI:57328"/>
        <dbReference type="ChEBI" id="CHEBI:456216"/>
        <dbReference type="EC" id="2.7.1.24"/>
    </reaction>
</comment>
<dbReference type="InterPro" id="IPR001977">
    <property type="entry name" value="Depp_CoAkinase"/>
</dbReference>
<dbReference type="GO" id="GO:0004140">
    <property type="term" value="F:dephospho-CoA kinase activity"/>
    <property type="evidence" value="ECO:0007669"/>
    <property type="project" value="UniProtKB-UniRule"/>
</dbReference>
<proteinExistence type="inferred from homology"/>
<dbReference type="SUPFAM" id="SSF52540">
    <property type="entry name" value="P-loop containing nucleoside triphosphate hydrolases"/>
    <property type="match status" value="1"/>
</dbReference>
<keyword evidence="5" id="KW-0963">Cytoplasm</keyword>
<evidence type="ECO:0000256" key="6">
    <source>
        <dbReference type="NCBIfam" id="TIGR00152"/>
    </source>
</evidence>
<dbReference type="EC" id="2.7.1.24" evidence="5 6"/>
<dbReference type="Proteomes" id="UP000595278">
    <property type="component" value="Chromosome"/>
</dbReference>
<comment type="subcellular location">
    <subcellularLocation>
        <location evidence="5">Cytoplasm</location>
    </subcellularLocation>
</comment>
<gene>
    <name evidence="5" type="primary">coaE</name>
    <name evidence="7" type="ORF">JHT90_04065</name>
</gene>
<evidence type="ECO:0000313" key="8">
    <source>
        <dbReference type="Proteomes" id="UP000595278"/>
    </source>
</evidence>
<evidence type="ECO:0000313" key="7">
    <source>
        <dbReference type="EMBL" id="QQP86423.1"/>
    </source>
</evidence>
<comment type="function">
    <text evidence="5">Catalyzes the phosphorylation of the 3'-hydroxyl group of dephosphocoenzyme A to form coenzyme A.</text>
</comment>
<dbReference type="KEGG" id="eaz:JHT90_04065"/>
<dbReference type="Gene3D" id="3.40.50.300">
    <property type="entry name" value="P-loop containing nucleotide triphosphate hydrolases"/>
    <property type="match status" value="1"/>
</dbReference>
<accession>A0A974NH16</accession>
<dbReference type="EMBL" id="CP067393">
    <property type="protein sequence ID" value="QQP86423.1"/>
    <property type="molecule type" value="Genomic_DNA"/>
</dbReference>
<keyword evidence="3 5" id="KW-0067">ATP-binding</keyword>
<dbReference type="PANTHER" id="PTHR10695:SF46">
    <property type="entry name" value="BIFUNCTIONAL COENZYME A SYNTHASE-RELATED"/>
    <property type="match status" value="1"/>
</dbReference>
<dbReference type="GO" id="GO:0005524">
    <property type="term" value="F:ATP binding"/>
    <property type="evidence" value="ECO:0007669"/>
    <property type="project" value="UniProtKB-UniRule"/>
</dbReference>
<sequence length="200" mass="22881">MKSWTLGITGGIGSGKTAVTQLFVDKGIEAIDADQAARWVVSKGKPALTKIEQHFGSEILLADGNLNRALLRQQIFQNPQQRKWLENLLHPIIRQEICQFLENSSSPYNILVSPLLIESKQYELVNRVLVIDTSESIQISRSMQRDNNSEQQIKAIMQTQLSRNERLHYADDIIVNDQDISHLEQQVEQLHQFYLTLCKN</sequence>
<organism evidence="7 8">
    <name type="scientific">Entomomonas asaccharolytica</name>
    <dbReference type="NCBI Taxonomy" id="2785331"/>
    <lineage>
        <taxon>Bacteria</taxon>
        <taxon>Pseudomonadati</taxon>
        <taxon>Pseudomonadota</taxon>
        <taxon>Gammaproteobacteria</taxon>
        <taxon>Pseudomonadales</taxon>
        <taxon>Pseudomonadaceae</taxon>
        <taxon>Entomomonas</taxon>
    </lineage>
</organism>
<evidence type="ECO:0000256" key="3">
    <source>
        <dbReference type="ARBA" id="ARBA00022840"/>
    </source>
</evidence>
<evidence type="ECO:0000256" key="1">
    <source>
        <dbReference type="ARBA" id="ARBA00009018"/>
    </source>
</evidence>
<name>A0A974NH16_9GAMM</name>
<comment type="similarity">
    <text evidence="1 5">Belongs to the CoaE family.</text>
</comment>
<keyword evidence="8" id="KW-1185">Reference proteome</keyword>
<keyword evidence="2 5" id="KW-0547">Nucleotide-binding</keyword>
<evidence type="ECO:0000256" key="4">
    <source>
        <dbReference type="ARBA" id="ARBA00022993"/>
    </source>
</evidence>
<feature type="binding site" evidence="5">
    <location>
        <begin position="13"/>
        <end position="18"/>
    </location>
    <ligand>
        <name>ATP</name>
        <dbReference type="ChEBI" id="CHEBI:30616"/>
    </ligand>
</feature>
<keyword evidence="5 7" id="KW-0418">Kinase</keyword>
<keyword evidence="5 7" id="KW-0808">Transferase</keyword>
<reference evidence="7 8" key="1">
    <citation type="submission" date="2021-01" db="EMBL/GenBank/DDBJ databases">
        <title>Entomomonas sp. F2A isolated from a house cricket (Acheta domesticus).</title>
        <authorList>
            <person name="Spergser J."/>
            <person name="Busse H.-J."/>
        </authorList>
    </citation>
    <scope>NUCLEOTIDE SEQUENCE [LARGE SCALE GENOMIC DNA]</scope>
    <source>
        <strain evidence="7 8">F2A</strain>
    </source>
</reference>
<dbReference type="GO" id="GO:0015937">
    <property type="term" value="P:coenzyme A biosynthetic process"/>
    <property type="evidence" value="ECO:0007669"/>
    <property type="project" value="UniProtKB-UniRule"/>
</dbReference>
<dbReference type="InterPro" id="IPR027417">
    <property type="entry name" value="P-loop_NTPase"/>
</dbReference>
<evidence type="ECO:0000256" key="5">
    <source>
        <dbReference type="HAMAP-Rule" id="MF_00376"/>
    </source>
</evidence>
<comment type="pathway">
    <text evidence="5">Cofactor biosynthesis; coenzyme A biosynthesis; CoA from (R)-pantothenate: step 5/5.</text>
</comment>
<protein>
    <recommendedName>
        <fullName evidence="5 6">Dephospho-CoA kinase</fullName>
        <ecNumber evidence="5 6">2.7.1.24</ecNumber>
    </recommendedName>
    <alternativeName>
        <fullName evidence="5">Dephosphocoenzyme A kinase</fullName>
    </alternativeName>
</protein>
<keyword evidence="4 5" id="KW-0173">Coenzyme A biosynthesis</keyword>
<dbReference type="GO" id="GO:0005737">
    <property type="term" value="C:cytoplasm"/>
    <property type="evidence" value="ECO:0007669"/>
    <property type="project" value="UniProtKB-SubCell"/>
</dbReference>
<dbReference type="Pfam" id="PF01121">
    <property type="entry name" value="CoaE"/>
    <property type="match status" value="1"/>
</dbReference>
<dbReference type="HAMAP" id="MF_00376">
    <property type="entry name" value="Dephospho_CoA_kinase"/>
    <property type="match status" value="1"/>
</dbReference>
<dbReference type="CDD" id="cd02022">
    <property type="entry name" value="DPCK"/>
    <property type="match status" value="1"/>
</dbReference>
<dbReference type="NCBIfam" id="TIGR00152">
    <property type="entry name" value="dephospho-CoA kinase"/>
    <property type="match status" value="1"/>
</dbReference>
<evidence type="ECO:0000256" key="2">
    <source>
        <dbReference type="ARBA" id="ARBA00022741"/>
    </source>
</evidence>
<dbReference type="AlphaFoldDB" id="A0A974NH16"/>